<evidence type="ECO:0000313" key="2">
    <source>
        <dbReference type="Proteomes" id="UP001139293"/>
    </source>
</evidence>
<dbReference type="NCBIfam" id="TIGR00661">
    <property type="entry name" value="MJ1255"/>
    <property type="match status" value="1"/>
</dbReference>
<reference evidence="1" key="1">
    <citation type="submission" date="2022-01" db="EMBL/GenBank/DDBJ databases">
        <title>Whole genome-based taxonomy of the Shewanellaceae.</title>
        <authorList>
            <person name="Martin-Rodriguez A.J."/>
        </authorList>
    </citation>
    <scope>NUCLEOTIDE SEQUENCE</scope>
    <source>
        <strain evidence="1">KCTC 23973</strain>
    </source>
</reference>
<comment type="caution">
    <text evidence="1">The sequence shown here is derived from an EMBL/GenBank/DDBJ whole genome shotgun (WGS) entry which is preliminary data.</text>
</comment>
<dbReference type="Gene3D" id="3.40.50.2000">
    <property type="entry name" value="Glycogen Phosphorylase B"/>
    <property type="match status" value="1"/>
</dbReference>
<dbReference type="RefSeq" id="WP_248950461.1">
    <property type="nucleotide sequence ID" value="NZ_JAKILB010000007.1"/>
</dbReference>
<proteinExistence type="predicted"/>
<dbReference type="InterPro" id="IPR005262">
    <property type="entry name" value="MJ1255-like"/>
</dbReference>
<accession>A0A9X1ZBN1</accession>
<organism evidence="1 2">
    <name type="scientific">Shewanella pneumatophori</name>
    <dbReference type="NCBI Taxonomy" id="314092"/>
    <lineage>
        <taxon>Bacteria</taxon>
        <taxon>Pseudomonadati</taxon>
        <taxon>Pseudomonadota</taxon>
        <taxon>Gammaproteobacteria</taxon>
        <taxon>Alteromonadales</taxon>
        <taxon>Shewanellaceae</taxon>
        <taxon>Shewanella</taxon>
    </lineage>
</organism>
<dbReference type="AlphaFoldDB" id="A0A9X1ZBN1"/>
<dbReference type="EMBL" id="JAKILB010000007">
    <property type="protein sequence ID" value="MCL1139289.1"/>
    <property type="molecule type" value="Genomic_DNA"/>
</dbReference>
<dbReference type="SUPFAM" id="SSF53756">
    <property type="entry name" value="UDP-Glycosyltransferase/glycogen phosphorylase"/>
    <property type="match status" value="1"/>
</dbReference>
<name>A0A9X1ZBN1_9GAMM</name>
<dbReference type="Pfam" id="PF13528">
    <property type="entry name" value="Glyco_trans_1_3"/>
    <property type="match status" value="2"/>
</dbReference>
<sequence length="351" mass="39171">MRILYGVQGTGNGHLSRARVMARALQKQGVDVDFFFSGRSAEQFFDMQCFGQYQVQSGLTFATENGRVSVAKTAKENAWLGFIKDVKALDLTGYDLVLNDFEPVSAWAAKNQGVASIGISHQAALNFPVPKVGDNWFNDMMLSYFAPVDIALGCHWHHFGFPILPPFVEVDAVEQQLAHQILVYLPFESPDEIVKFLTPFTDYTFMIYHANQPSLPPPEHIQWHGFDRTGFKAAMANCGGVIGNAGFELASEALTLGKKLLIKPLLGQFEQLSNVAALELLGAAECMKTHLDPESLRRWLKAPMPEAIHYPEVGDALVTWLLKGDWSQPEKLCQSLWQEVKLPMSWQKKSP</sequence>
<dbReference type="Proteomes" id="UP001139293">
    <property type="component" value="Unassembled WGS sequence"/>
</dbReference>
<gene>
    <name evidence="1" type="ORF">L2740_12135</name>
</gene>
<keyword evidence="2" id="KW-1185">Reference proteome</keyword>
<protein>
    <submittedName>
        <fullName evidence="1">Glycosyltransferase</fullName>
    </submittedName>
</protein>
<evidence type="ECO:0000313" key="1">
    <source>
        <dbReference type="EMBL" id="MCL1139289.1"/>
    </source>
</evidence>